<dbReference type="Proteomes" id="UP000185728">
    <property type="component" value="Unassembled WGS sequence"/>
</dbReference>
<reference evidence="3 4" key="1">
    <citation type="submission" date="2017-01" db="EMBL/GenBank/DDBJ databases">
        <authorList>
            <person name="Varghese N."/>
            <person name="Submissions S."/>
        </authorList>
    </citation>
    <scope>NUCLEOTIDE SEQUENCE [LARGE SCALE GENOMIC DNA]</scope>
    <source>
        <strain evidence="3 4">DSM 2061</strain>
    </source>
</reference>
<dbReference type="InterPro" id="IPR024451">
    <property type="entry name" value="TraG_N_Bacteroidetes"/>
</dbReference>
<dbReference type="Pfam" id="PF19044">
    <property type="entry name" value="P-loop_TraG"/>
    <property type="match status" value="1"/>
</dbReference>
<evidence type="ECO:0000313" key="4">
    <source>
        <dbReference type="Proteomes" id="UP000185728"/>
    </source>
</evidence>
<dbReference type="Gene3D" id="1.10.8.730">
    <property type="match status" value="1"/>
</dbReference>
<name>A0ABY1L5Z0_9FLAO</name>
<dbReference type="InterPro" id="IPR053155">
    <property type="entry name" value="F-pilin_assembly_TraC"/>
</dbReference>
<dbReference type="RefSeq" id="WP_076457272.1">
    <property type="nucleotide sequence ID" value="NZ_FTOB01000016.1"/>
</dbReference>
<protein>
    <submittedName>
        <fullName evidence="3">Bacteroides conjugation system ATPase, TraG family</fullName>
    </submittedName>
</protein>
<dbReference type="EMBL" id="FTOB01000016">
    <property type="protein sequence ID" value="SIT15725.1"/>
    <property type="molecule type" value="Genomic_DNA"/>
</dbReference>
<dbReference type="Gene3D" id="3.40.50.300">
    <property type="entry name" value="P-loop containing nucleotide triphosphate hydrolases"/>
    <property type="match status" value="1"/>
</dbReference>
<organism evidence="3 4">
    <name type="scientific">Zobellia uliginosa</name>
    <dbReference type="NCBI Taxonomy" id="143224"/>
    <lineage>
        <taxon>Bacteria</taxon>
        <taxon>Pseudomonadati</taxon>
        <taxon>Bacteroidota</taxon>
        <taxon>Flavobacteriia</taxon>
        <taxon>Flavobacteriales</taxon>
        <taxon>Flavobacteriaceae</taxon>
        <taxon>Zobellia</taxon>
    </lineage>
</organism>
<evidence type="ECO:0000313" key="3">
    <source>
        <dbReference type="EMBL" id="SIT15725.1"/>
    </source>
</evidence>
<gene>
    <name evidence="3" type="ORF">SAMN05421766_11612</name>
</gene>
<dbReference type="PANTHER" id="PTHR38467:SF1">
    <property type="entry name" value="CONJUGATIVE TRANSFER: ASSEMBLY"/>
    <property type="match status" value="1"/>
</dbReference>
<feature type="domain" description="TraG P-loop" evidence="2">
    <location>
        <begin position="386"/>
        <end position="777"/>
    </location>
</feature>
<sequence length="779" mass="91053">MINKIEKIFPIYTIEKDLLISKFGDVSLVYELKMPQIYSLDKEAMDSINLIIDKLIGSLPSGTVMQKQDYFFVTDLKDPIAKGTNMLSRSDNSYYFEKPILTHECYLIFTKDSKNKINITNNTTKYEKYLEGIDGFISDIDISVSFLSKEEYFTANRLNSDQIIDLLGKYFSLSPKSDNKLKDIFLDRQIQVANKVGEVYAITSNNELPINIDSYVRNKEYSTQRTDFFIPYIQALCLGLECNHIFNQIVYIEKSEDVFKSIKVKMNNFKSLSLLSKENELNHNNIEDLVENVIDKELKFIKQHFNIIIWEDSKEKLEKSRNNLENIFREMGMRPYHIKYSIKDIFLNSGPGAATRIPEEYKFIGISEQTASLMNFESYYESFKDGILLCDRKNEAPIRLDLWDEPVQRGHIVNRNRLIFGPSGTGKSFLINHIASQYYEQGHHIVMIDIGNSYKKLCKLVGGQYYTYDVDHPMEFNPFYIHGEIDIDKKEFLVSLIMFLWKGESSFTKEEKQIITLYLDAYYANLKVHTDIFPKLSTFYEFVMENRVEYNEEKYFDKLSFDLSVRDFYDGKYRHILNSEQPVDLLHERFIVFEMDNIKDHPVLFPLITMLSIDVVMGKIRQLKGIRKSIFIDECWKPISKGEMAEFIKYMYKTVRKHYGEVAIATQDIEDILETSAGAAMINNTDTMILLSHKKKMASKDKLGTHLSFNEADLEKLFSTDKREVFIKVGNVSNVYKVSVSKERYACYSSNANENQFIFDRYAKHKNMKLALNEFVNRK</sequence>
<keyword evidence="4" id="KW-1185">Reference proteome</keyword>
<dbReference type="PANTHER" id="PTHR38467">
    <property type="match status" value="1"/>
</dbReference>
<proteinExistence type="predicted"/>
<feature type="domain" description="TraG N-terminal Bacteroidetes" evidence="1">
    <location>
        <begin position="3"/>
        <end position="43"/>
    </location>
</feature>
<accession>A0ABY1L5Z0</accession>
<dbReference type="InterPro" id="IPR022509">
    <property type="entry name" value="Conjugation_ATPase_TraG"/>
</dbReference>
<dbReference type="NCBIfam" id="TIGR03783">
    <property type="entry name" value="Bac_Flav_CT_G"/>
    <property type="match status" value="1"/>
</dbReference>
<evidence type="ECO:0000259" key="1">
    <source>
        <dbReference type="Pfam" id="PF12991"/>
    </source>
</evidence>
<comment type="caution">
    <text evidence="3">The sequence shown here is derived from an EMBL/GenBank/DDBJ whole genome shotgun (WGS) entry which is preliminary data.</text>
</comment>
<evidence type="ECO:0000259" key="2">
    <source>
        <dbReference type="Pfam" id="PF19044"/>
    </source>
</evidence>
<dbReference type="InterPro" id="IPR043964">
    <property type="entry name" value="P-loop_TraG"/>
</dbReference>
<dbReference type="Pfam" id="PF12991">
    <property type="entry name" value="DUF3875"/>
    <property type="match status" value="1"/>
</dbReference>
<dbReference type="InterPro" id="IPR027417">
    <property type="entry name" value="P-loop_NTPase"/>
</dbReference>
<dbReference type="SUPFAM" id="SSF52540">
    <property type="entry name" value="P-loop containing nucleoside triphosphate hydrolases"/>
    <property type="match status" value="1"/>
</dbReference>